<gene>
    <name evidence="1" type="ORF">TNCV_3450271</name>
</gene>
<evidence type="ECO:0000313" key="2">
    <source>
        <dbReference type="Proteomes" id="UP000887159"/>
    </source>
</evidence>
<proteinExistence type="predicted"/>
<name>A0A8X6WJU3_TRICX</name>
<accession>A0A8X6WJU3</accession>
<keyword evidence="2" id="KW-1185">Reference proteome</keyword>
<dbReference type="EMBL" id="BMAU01021436">
    <property type="protein sequence ID" value="GFY36324.1"/>
    <property type="molecule type" value="Genomic_DNA"/>
</dbReference>
<reference evidence="1" key="1">
    <citation type="submission" date="2020-08" db="EMBL/GenBank/DDBJ databases">
        <title>Multicomponent nature underlies the extraordinary mechanical properties of spider dragline silk.</title>
        <authorList>
            <person name="Kono N."/>
            <person name="Nakamura H."/>
            <person name="Mori M."/>
            <person name="Yoshida Y."/>
            <person name="Ohtoshi R."/>
            <person name="Malay A.D."/>
            <person name="Moran D.A.P."/>
            <person name="Tomita M."/>
            <person name="Numata K."/>
            <person name="Arakawa K."/>
        </authorList>
    </citation>
    <scope>NUCLEOTIDE SEQUENCE</scope>
</reference>
<organism evidence="1 2">
    <name type="scientific">Trichonephila clavipes</name>
    <name type="common">Golden silk orbweaver</name>
    <name type="synonym">Nephila clavipes</name>
    <dbReference type="NCBI Taxonomy" id="2585209"/>
    <lineage>
        <taxon>Eukaryota</taxon>
        <taxon>Metazoa</taxon>
        <taxon>Ecdysozoa</taxon>
        <taxon>Arthropoda</taxon>
        <taxon>Chelicerata</taxon>
        <taxon>Arachnida</taxon>
        <taxon>Araneae</taxon>
        <taxon>Araneomorphae</taxon>
        <taxon>Entelegynae</taxon>
        <taxon>Araneoidea</taxon>
        <taxon>Nephilidae</taxon>
        <taxon>Trichonephila</taxon>
    </lineage>
</organism>
<protein>
    <submittedName>
        <fullName evidence="1">Uncharacterized protein</fullName>
    </submittedName>
</protein>
<comment type="caution">
    <text evidence="1">The sequence shown here is derived from an EMBL/GenBank/DDBJ whole genome shotgun (WGS) entry which is preliminary data.</text>
</comment>
<dbReference type="Proteomes" id="UP000887159">
    <property type="component" value="Unassembled WGS sequence"/>
</dbReference>
<dbReference type="AlphaFoldDB" id="A0A8X6WJU3"/>
<sequence>MLCAPSYVFFMEKRTEETIRALGHYLGGKSFHDDDEIKEVEMCGSDNRRQPSMTVGYKSLCTELTNVWITGVIMSKNNK</sequence>
<evidence type="ECO:0000313" key="1">
    <source>
        <dbReference type="EMBL" id="GFY36324.1"/>
    </source>
</evidence>